<feature type="domain" description="Gp5/Type VI secretion system Vgr protein OB-fold" evidence="1">
    <location>
        <begin position="12"/>
        <end position="86"/>
    </location>
</feature>
<dbReference type="Proteomes" id="UP000297258">
    <property type="component" value="Unassembled WGS sequence"/>
</dbReference>
<dbReference type="InterPro" id="IPR037026">
    <property type="entry name" value="Vgr_OB-fold_dom_sf"/>
</dbReference>
<dbReference type="Gene3D" id="2.40.50.230">
    <property type="entry name" value="Gp5 N-terminal domain"/>
    <property type="match status" value="1"/>
</dbReference>
<reference evidence="2 3" key="1">
    <citation type="submission" date="2019-03" db="EMBL/GenBank/DDBJ databases">
        <title>Draft genome of Massilia hortus sp. nov., a novel bacterial species of the Oxalobacteraceae family.</title>
        <authorList>
            <person name="Peta V."/>
            <person name="Raths R."/>
            <person name="Bucking H."/>
        </authorList>
    </citation>
    <scope>NUCLEOTIDE SEQUENCE [LARGE SCALE GENOMIC DNA]</scope>
    <source>
        <strain evidence="2 3">ONC3</strain>
    </source>
</reference>
<dbReference type="RefSeq" id="WP_135190083.1">
    <property type="nucleotide sequence ID" value="NZ_SPUM01000081.1"/>
</dbReference>
<protein>
    <submittedName>
        <fullName evidence="2">Baseplate assembly protein</fullName>
    </submittedName>
</protein>
<dbReference type="Pfam" id="PF04717">
    <property type="entry name" value="Phage_base_V"/>
    <property type="match status" value="1"/>
</dbReference>
<dbReference type="SUPFAM" id="SSF69255">
    <property type="entry name" value="gp5 N-terminal domain-like"/>
    <property type="match status" value="1"/>
</dbReference>
<dbReference type="AlphaFoldDB" id="A0A4Y9T3V6"/>
<evidence type="ECO:0000313" key="2">
    <source>
        <dbReference type="EMBL" id="TFW31743.1"/>
    </source>
</evidence>
<organism evidence="2 3">
    <name type="scientific">Massilia horti</name>
    <dbReference type="NCBI Taxonomy" id="2562153"/>
    <lineage>
        <taxon>Bacteria</taxon>
        <taxon>Pseudomonadati</taxon>
        <taxon>Pseudomonadota</taxon>
        <taxon>Betaproteobacteria</taxon>
        <taxon>Burkholderiales</taxon>
        <taxon>Oxalobacteraceae</taxon>
        <taxon>Telluria group</taxon>
        <taxon>Massilia</taxon>
    </lineage>
</organism>
<dbReference type="EMBL" id="SPUM01000081">
    <property type="protein sequence ID" value="TFW31743.1"/>
    <property type="molecule type" value="Genomic_DNA"/>
</dbReference>
<dbReference type="InterPro" id="IPR006531">
    <property type="entry name" value="Gp5/Vgr_OB"/>
</dbReference>
<evidence type="ECO:0000259" key="1">
    <source>
        <dbReference type="Pfam" id="PF04717"/>
    </source>
</evidence>
<keyword evidence="3" id="KW-1185">Reference proteome</keyword>
<accession>A0A4Y9T3V6</accession>
<dbReference type="OrthoDB" id="9762420at2"/>
<name>A0A4Y9T3V6_9BURK</name>
<gene>
    <name evidence="2" type="ORF">E4O92_12385</name>
</gene>
<evidence type="ECO:0000313" key="3">
    <source>
        <dbReference type="Proteomes" id="UP000297258"/>
    </source>
</evidence>
<proteinExistence type="predicted"/>
<sequence length="165" mass="17289">MSGANGRLHGKYRGVVSDNRDPLLLGRVRARVQDVYGDKESGWALPALPYAGKGVGLFLVPPTGAWVWIEFEHGDPDYPIWTGCFWAQGEPPASPAVQEMKVLKTDGVTVTLNDLPGAGGLTLETSAGMKIAITASGIEISNGMGASVKLSGPQVSINGNALEVT</sequence>
<comment type="caution">
    <text evidence="2">The sequence shown here is derived from an EMBL/GenBank/DDBJ whole genome shotgun (WGS) entry which is preliminary data.</text>
</comment>